<keyword evidence="1" id="KW-0489">Methyltransferase</keyword>
<dbReference type="EMBL" id="CP121196">
    <property type="protein sequence ID" value="XBH16246.1"/>
    <property type="molecule type" value="Genomic_DNA"/>
</dbReference>
<protein>
    <submittedName>
        <fullName evidence="1">Class I SAM-dependent methyltransferase</fullName>
        <ecNumber evidence="1">2.1.-.-</ecNumber>
    </submittedName>
</protein>
<dbReference type="GO" id="GO:0032259">
    <property type="term" value="P:methylation"/>
    <property type="evidence" value="ECO:0007669"/>
    <property type="project" value="UniProtKB-KW"/>
</dbReference>
<proteinExistence type="predicted"/>
<evidence type="ECO:0000313" key="1">
    <source>
        <dbReference type="EMBL" id="XBH16246.1"/>
    </source>
</evidence>
<dbReference type="CDD" id="cd02440">
    <property type="entry name" value="AdoMet_MTases"/>
    <property type="match status" value="1"/>
</dbReference>
<name>A0AAU7DHG3_9BACT</name>
<gene>
    <name evidence="1" type="ORF">P8935_16925</name>
</gene>
<dbReference type="AlphaFoldDB" id="A0AAU7DHG3"/>
<dbReference type="SUPFAM" id="SSF53335">
    <property type="entry name" value="S-adenosyl-L-methionine-dependent methyltransferases"/>
    <property type="match status" value="1"/>
</dbReference>
<dbReference type="EC" id="2.1.-.-" evidence="1"/>
<dbReference type="InterPro" id="IPR029063">
    <property type="entry name" value="SAM-dependent_MTases_sf"/>
</dbReference>
<sequence>MTRKEGYTPHPFDAQYEVKTSGLIPGRYLKTGHTHDRHSTAYFGVAPSVFKGLLKRWQRTERAAPLDDFTFMDIGAGMGRAMLLASQHPFRKVIGIELNPVLADIAGRNITKWQAADRAFAPMRIVCGDILDARFPGGPCLLFLFNPFGAAVMRRMLARLAHIFSKRPGQLDLLYVNPEQEHVIECQPGFKRLFIGQVRRSRVDSIADHKIMANQPDGEYASANYEDCSIWRWMGKP</sequence>
<dbReference type="GO" id="GO:0008168">
    <property type="term" value="F:methyltransferase activity"/>
    <property type="evidence" value="ECO:0007669"/>
    <property type="project" value="UniProtKB-KW"/>
</dbReference>
<accession>A0AAU7DHG3</accession>
<dbReference type="Gene3D" id="3.40.50.150">
    <property type="entry name" value="Vaccinia Virus protein VP39"/>
    <property type="match status" value="1"/>
</dbReference>
<reference evidence="1" key="1">
    <citation type="submission" date="2023-03" db="EMBL/GenBank/DDBJ databases">
        <title>Edaphobacter sp.</title>
        <authorList>
            <person name="Huber K.J."/>
            <person name="Papendorf J."/>
            <person name="Pilke C."/>
            <person name="Bunk B."/>
            <person name="Sproeer C."/>
            <person name="Pester M."/>
        </authorList>
    </citation>
    <scope>NUCLEOTIDE SEQUENCE</scope>
    <source>
        <strain evidence="1">DSM 110680</strain>
    </source>
</reference>
<organism evidence="1">
    <name type="scientific">Telmatobacter sp. DSM 110680</name>
    <dbReference type="NCBI Taxonomy" id="3036704"/>
    <lineage>
        <taxon>Bacteria</taxon>
        <taxon>Pseudomonadati</taxon>
        <taxon>Acidobacteriota</taxon>
        <taxon>Terriglobia</taxon>
        <taxon>Terriglobales</taxon>
        <taxon>Acidobacteriaceae</taxon>
        <taxon>Telmatobacter</taxon>
    </lineage>
</organism>
<dbReference type="RefSeq" id="WP_348261473.1">
    <property type="nucleotide sequence ID" value="NZ_CP121196.1"/>
</dbReference>
<keyword evidence="1" id="KW-0808">Transferase</keyword>